<evidence type="ECO:0000259" key="3">
    <source>
        <dbReference type="PROSITE" id="PS50089"/>
    </source>
</evidence>
<feature type="domain" description="RING-type" evidence="3">
    <location>
        <begin position="155"/>
        <end position="182"/>
    </location>
</feature>
<dbReference type="PANTHER" id="PTHR22765:SF434">
    <property type="entry name" value="GB|AAD18119.1-RELATED"/>
    <property type="match status" value="1"/>
</dbReference>
<dbReference type="GO" id="GO:0061630">
    <property type="term" value="F:ubiquitin protein ligase activity"/>
    <property type="evidence" value="ECO:0007669"/>
    <property type="project" value="TreeGrafter"/>
</dbReference>
<proteinExistence type="predicted"/>
<dbReference type="OrthoDB" id="8062037at2759"/>
<dbReference type="InterPro" id="IPR013083">
    <property type="entry name" value="Znf_RING/FYVE/PHD"/>
</dbReference>
<dbReference type="SMART" id="SM00184">
    <property type="entry name" value="RING"/>
    <property type="match status" value="1"/>
</dbReference>
<dbReference type="RefSeq" id="XP_031852094.1">
    <property type="nucleotide sequence ID" value="XM_031996203.1"/>
</dbReference>
<keyword evidence="1" id="KW-0863">Zinc-finger</keyword>
<evidence type="ECO:0000256" key="1">
    <source>
        <dbReference type="PROSITE-ProRule" id="PRU00175"/>
    </source>
</evidence>
<name>A0A5E8B5Y4_9ASCO</name>
<dbReference type="AlphaFoldDB" id="A0A5E8B5Y4"/>
<reference evidence="4 5" key="1">
    <citation type="submission" date="2019-09" db="EMBL/GenBank/DDBJ databases">
        <authorList>
            <person name="Brejova B."/>
        </authorList>
    </citation>
    <scope>NUCLEOTIDE SEQUENCE [LARGE SCALE GENOMIC DNA]</scope>
</reference>
<protein>
    <recommendedName>
        <fullName evidence="3">RING-type domain-containing protein</fullName>
    </recommendedName>
</protein>
<accession>A0A5E8B5Y4</accession>
<dbReference type="InterPro" id="IPR051826">
    <property type="entry name" value="E3_ubiquitin-ligase_domain"/>
</dbReference>
<dbReference type="GO" id="GO:0006511">
    <property type="term" value="P:ubiquitin-dependent protein catabolic process"/>
    <property type="evidence" value="ECO:0007669"/>
    <property type="project" value="TreeGrafter"/>
</dbReference>
<feature type="region of interest" description="Disordered" evidence="2">
    <location>
        <begin position="109"/>
        <end position="144"/>
    </location>
</feature>
<keyword evidence="1" id="KW-0862">Zinc</keyword>
<keyword evidence="5" id="KW-1185">Reference proteome</keyword>
<dbReference type="Proteomes" id="UP000398389">
    <property type="component" value="Unassembled WGS sequence"/>
</dbReference>
<dbReference type="GO" id="GO:0008270">
    <property type="term" value="F:zinc ion binding"/>
    <property type="evidence" value="ECO:0007669"/>
    <property type="project" value="UniProtKB-KW"/>
</dbReference>
<dbReference type="EMBL" id="CABVLU010000001">
    <property type="protein sequence ID" value="VVT46976.1"/>
    <property type="molecule type" value="Genomic_DNA"/>
</dbReference>
<evidence type="ECO:0000313" key="5">
    <source>
        <dbReference type="Proteomes" id="UP000398389"/>
    </source>
</evidence>
<keyword evidence="1" id="KW-0479">Metal-binding</keyword>
<dbReference type="Gene3D" id="3.30.40.10">
    <property type="entry name" value="Zinc/RING finger domain, C3HC4 (zinc finger)"/>
    <property type="match status" value="1"/>
</dbReference>
<dbReference type="PROSITE" id="PS50089">
    <property type="entry name" value="ZF_RING_2"/>
    <property type="match status" value="1"/>
</dbReference>
<gene>
    <name evidence="4" type="ORF">SAPINGB_P001481</name>
</gene>
<dbReference type="GeneID" id="43580303"/>
<dbReference type="InterPro" id="IPR001841">
    <property type="entry name" value="Znf_RING"/>
</dbReference>
<dbReference type="PANTHER" id="PTHR22765">
    <property type="entry name" value="RING FINGER AND PROTEASE ASSOCIATED DOMAIN-CONTAINING"/>
    <property type="match status" value="1"/>
</dbReference>
<dbReference type="SUPFAM" id="SSF57850">
    <property type="entry name" value="RING/U-box"/>
    <property type="match status" value="1"/>
</dbReference>
<evidence type="ECO:0000256" key="2">
    <source>
        <dbReference type="SAM" id="MobiDB-lite"/>
    </source>
</evidence>
<dbReference type="Pfam" id="PF13639">
    <property type="entry name" value="zf-RING_2"/>
    <property type="match status" value="1"/>
</dbReference>
<organism evidence="4 5">
    <name type="scientific">Magnusiomyces paraingens</name>
    <dbReference type="NCBI Taxonomy" id="2606893"/>
    <lineage>
        <taxon>Eukaryota</taxon>
        <taxon>Fungi</taxon>
        <taxon>Dikarya</taxon>
        <taxon>Ascomycota</taxon>
        <taxon>Saccharomycotina</taxon>
        <taxon>Dipodascomycetes</taxon>
        <taxon>Dipodascales</taxon>
        <taxon>Dipodascaceae</taxon>
        <taxon>Magnusiomyces</taxon>
    </lineage>
</organism>
<feature type="compositionally biased region" description="Polar residues" evidence="2">
    <location>
        <begin position="109"/>
        <end position="141"/>
    </location>
</feature>
<evidence type="ECO:0000313" key="4">
    <source>
        <dbReference type="EMBL" id="VVT46976.1"/>
    </source>
</evidence>
<sequence>MPSGSDLYEDFLDGFYIFVRYSVFCCISSFPPRQPRRSVLIQLDANLHLNQQGVVPPLKLAELDASYPAQPLGTRSGTCLVCLETFGQESDNTPELKVNWMRFTSASSQNPITEPMTSTSPTAQACAPSSETDTNKSSLEETNVENKGKAVDVRVLPCGHVFHAGCIAAWLTGFHGVCPTCRRDLTLKVVDSEI</sequence>